<feature type="compositionally biased region" description="Basic and acidic residues" evidence="3">
    <location>
        <begin position="18"/>
        <end position="27"/>
    </location>
</feature>
<sequence>MWRTARRLHLKRTVWTQAKHEHYHPDPSPDAYSRNPGPVTPKQLVRYLDEFVIGQENAKKVLSVAVFNHYNRVRANFAAQASEPEMSWAEINPDESRPGVATAHLHPHPHRLSMSGMPLQPKQPIPLFEKSNVLVIGPTGSGKTLLVRTLARILDVPFSVSDATSFTQAGYVGEDVDACIQRLLQAADWDPYRASTGIVYIDEVDKIGRKSGSGGPEGTRDVGGEGVQQALLRMMEGSVVSVQAKGAPPEVVPPVMGEVRSRAARATSGFSNGRPETYHIDTSNVLFILSGAFVGLDNVVKRRVAKGSIGFGADLAPVTDDRPKSSLPFFTPNKHSKDNALHKIEPEDLIQYGFIPEFISRLPSITTLATLSVSDLRRILTDVKGSLVSQYTALFGYSGVEIRFTSKALDEVCRKAADRGGGARGLRGIMETLLLEPMYEVPIADYIQNIRHVLITDAVVRGEIQPLYWRWGEGAAFWNAWAEEETQWEKDTSRIDI</sequence>
<name>A0A165P9Z8_9AGAM</name>
<evidence type="ECO:0000259" key="5">
    <source>
        <dbReference type="SMART" id="SM01086"/>
    </source>
</evidence>
<feature type="domain" description="Clp ATPase C-terminal" evidence="5">
    <location>
        <begin position="371"/>
        <end position="466"/>
    </location>
</feature>
<keyword evidence="2" id="KW-0067">ATP-binding</keyword>
<dbReference type="PANTHER" id="PTHR48102:SF7">
    <property type="entry name" value="ATP-DEPENDENT CLP PROTEASE ATP-BINDING SUBUNIT CLPX-LIKE, MITOCHONDRIAL"/>
    <property type="match status" value="1"/>
</dbReference>
<evidence type="ECO:0000256" key="1">
    <source>
        <dbReference type="ARBA" id="ARBA00022741"/>
    </source>
</evidence>
<dbReference type="GO" id="GO:0005759">
    <property type="term" value="C:mitochondrial matrix"/>
    <property type="evidence" value="ECO:0007669"/>
    <property type="project" value="TreeGrafter"/>
</dbReference>
<dbReference type="GO" id="GO:0016887">
    <property type="term" value="F:ATP hydrolysis activity"/>
    <property type="evidence" value="ECO:0007669"/>
    <property type="project" value="InterPro"/>
</dbReference>
<dbReference type="EMBL" id="KV425615">
    <property type="protein sequence ID" value="KZT20736.1"/>
    <property type="molecule type" value="Genomic_DNA"/>
</dbReference>
<dbReference type="PANTHER" id="PTHR48102">
    <property type="entry name" value="ATP-DEPENDENT CLP PROTEASE ATP-BINDING SUBUNIT CLPX-LIKE, MITOCHONDRIAL-RELATED"/>
    <property type="match status" value="1"/>
</dbReference>
<evidence type="ECO:0000313" key="6">
    <source>
        <dbReference type="EMBL" id="KZT20736.1"/>
    </source>
</evidence>
<dbReference type="SMART" id="SM01086">
    <property type="entry name" value="ClpB_D2-small"/>
    <property type="match status" value="1"/>
</dbReference>
<dbReference type="Pfam" id="PF10431">
    <property type="entry name" value="ClpB_D2-small"/>
    <property type="match status" value="1"/>
</dbReference>
<dbReference type="InterPro" id="IPR050052">
    <property type="entry name" value="ATP-dep_Clp_protease_ClpX"/>
</dbReference>
<dbReference type="SUPFAM" id="SSF52540">
    <property type="entry name" value="P-loop containing nucleoside triphosphate hydrolases"/>
    <property type="match status" value="1"/>
</dbReference>
<dbReference type="SMART" id="SM00382">
    <property type="entry name" value="AAA"/>
    <property type="match status" value="1"/>
</dbReference>
<dbReference type="InParanoid" id="A0A165P9Z8"/>
<accession>A0A165P9Z8</accession>
<evidence type="ECO:0000256" key="2">
    <source>
        <dbReference type="ARBA" id="ARBA00022840"/>
    </source>
</evidence>
<evidence type="ECO:0000256" key="3">
    <source>
        <dbReference type="SAM" id="MobiDB-lite"/>
    </source>
</evidence>
<evidence type="ECO:0000313" key="7">
    <source>
        <dbReference type="Proteomes" id="UP000076761"/>
    </source>
</evidence>
<gene>
    <name evidence="6" type="ORF">NEOLEDRAFT_1100144</name>
</gene>
<dbReference type="InterPro" id="IPR019489">
    <property type="entry name" value="Clp_ATPase_C"/>
</dbReference>
<keyword evidence="7" id="KW-1185">Reference proteome</keyword>
<dbReference type="InterPro" id="IPR003593">
    <property type="entry name" value="AAA+_ATPase"/>
</dbReference>
<dbReference type="Pfam" id="PF07724">
    <property type="entry name" value="AAA_2"/>
    <property type="match status" value="1"/>
</dbReference>
<reference evidence="6 7" key="1">
    <citation type="journal article" date="2016" name="Mol. Biol. Evol.">
        <title>Comparative Genomics of Early-Diverging Mushroom-Forming Fungi Provides Insights into the Origins of Lignocellulose Decay Capabilities.</title>
        <authorList>
            <person name="Nagy L.G."/>
            <person name="Riley R."/>
            <person name="Tritt A."/>
            <person name="Adam C."/>
            <person name="Daum C."/>
            <person name="Floudas D."/>
            <person name="Sun H."/>
            <person name="Yadav J.S."/>
            <person name="Pangilinan J."/>
            <person name="Larsson K.H."/>
            <person name="Matsuura K."/>
            <person name="Barry K."/>
            <person name="Labutti K."/>
            <person name="Kuo R."/>
            <person name="Ohm R.A."/>
            <person name="Bhattacharya S.S."/>
            <person name="Shirouzu T."/>
            <person name="Yoshinaga Y."/>
            <person name="Martin F.M."/>
            <person name="Grigoriev I.V."/>
            <person name="Hibbett D.S."/>
        </authorList>
    </citation>
    <scope>NUCLEOTIDE SEQUENCE [LARGE SCALE GENOMIC DNA]</scope>
    <source>
        <strain evidence="6 7">HHB14362 ss-1</strain>
    </source>
</reference>
<dbReference type="Gene3D" id="3.40.50.300">
    <property type="entry name" value="P-loop containing nucleotide triphosphate hydrolases"/>
    <property type="match status" value="1"/>
</dbReference>
<proteinExistence type="predicted"/>
<dbReference type="OrthoDB" id="1721884at2759"/>
<dbReference type="STRING" id="1314782.A0A165P9Z8"/>
<dbReference type="InterPro" id="IPR003959">
    <property type="entry name" value="ATPase_AAA_core"/>
</dbReference>
<dbReference type="Gene3D" id="1.10.8.60">
    <property type="match status" value="1"/>
</dbReference>
<dbReference type="GO" id="GO:0051603">
    <property type="term" value="P:proteolysis involved in protein catabolic process"/>
    <property type="evidence" value="ECO:0007669"/>
    <property type="project" value="TreeGrafter"/>
</dbReference>
<protein>
    <submittedName>
        <fullName evidence="6">ClpX ATPase regulatory subunit</fullName>
    </submittedName>
</protein>
<dbReference type="GO" id="GO:0005524">
    <property type="term" value="F:ATP binding"/>
    <property type="evidence" value="ECO:0007669"/>
    <property type="project" value="UniProtKB-KW"/>
</dbReference>
<dbReference type="AlphaFoldDB" id="A0A165P9Z8"/>
<organism evidence="6 7">
    <name type="scientific">Neolentinus lepideus HHB14362 ss-1</name>
    <dbReference type="NCBI Taxonomy" id="1314782"/>
    <lineage>
        <taxon>Eukaryota</taxon>
        <taxon>Fungi</taxon>
        <taxon>Dikarya</taxon>
        <taxon>Basidiomycota</taxon>
        <taxon>Agaricomycotina</taxon>
        <taxon>Agaricomycetes</taxon>
        <taxon>Gloeophyllales</taxon>
        <taxon>Gloeophyllaceae</taxon>
        <taxon>Neolentinus</taxon>
    </lineage>
</organism>
<feature type="region of interest" description="Disordered" evidence="3">
    <location>
        <begin position="18"/>
        <end position="38"/>
    </location>
</feature>
<dbReference type="Proteomes" id="UP000076761">
    <property type="component" value="Unassembled WGS sequence"/>
</dbReference>
<feature type="domain" description="AAA+ ATPase" evidence="4">
    <location>
        <begin position="129"/>
        <end position="310"/>
    </location>
</feature>
<keyword evidence="1" id="KW-0547">Nucleotide-binding</keyword>
<evidence type="ECO:0000259" key="4">
    <source>
        <dbReference type="SMART" id="SM00382"/>
    </source>
</evidence>
<dbReference type="InterPro" id="IPR027417">
    <property type="entry name" value="P-loop_NTPase"/>
</dbReference>